<dbReference type="RefSeq" id="WP_188851127.1">
    <property type="nucleotide sequence ID" value="NZ_BMJJ01000005.1"/>
</dbReference>
<dbReference type="PANTHER" id="PTHR30535">
    <property type="entry name" value="VITAMIN B12-BINDING PROTEIN"/>
    <property type="match status" value="1"/>
</dbReference>
<evidence type="ECO:0000313" key="4">
    <source>
        <dbReference type="Proteomes" id="UP000613160"/>
    </source>
</evidence>
<dbReference type="InterPro" id="IPR002491">
    <property type="entry name" value="ABC_transptr_periplasmic_BD"/>
</dbReference>
<keyword evidence="4" id="KW-1185">Reference proteome</keyword>
<feature type="domain" description="Fe/B12 periplasmic-binding" evidence="2">
    <location>
        <begin position="38"/>
        <end position="292"/>
    </location>
</feature>
<feature type="chain" id="PRO_5038012949" evidence="1">
    <location>
        <begin position="34"/>
        <end position="297"/>
    </location>
</feature>
<dbReference type="Proteomes" id="UP000613160">
    <property type="component" value="Unassembled WGS sequence"/>
</dbReference>
<keyword evidence="1" id="KW-0732">Signal</keyword>
<evidence type="ECO:0000256" key="1">
    <source>
        <dbReference type="SAM" id="SignalP"/>
    </source>
</evidence>
<evidence type="ECO:0000259" key="2">
    <source>
        <dbReference type="PROSITE" id="PS50983"/>
    </source>
</evidence>
<gene>
    <name evidence="3" type="primary">hmuT</name>
    <name evidence="3" type="ORF">GCM10011335_25560</name>
</gene>
<dbReference type="PANTHER" id="PTHR30535:SF4">
    <property type="entry name" value="HEMIN-BINDING PERIPLASMIC PROTEIN HMUT"/>
    <property type="match status" value="1"/>
</dbReference>
<name>A0A916XYS5_9HYPH</name>
<evidence type="ECO:0000313" key="3">
    <source>
        <dbReference type="EMBL" id="GGD21532.1"/>
    </source>
</evidence>
<organism evidence="3 4">
    <name type="scientific">Aureimonas glaciei</name>
    <dbReference type="NCBI Taxonomy" id="1776957"/>
    <lineage>
        <taxon>Bacteria</taxon>
        <taxon>Pseudomonadati</taxon>
        <taxon>Pseudomonadota</taxon>
        <taxon>Alphaproteobacteria</taxon>
        <taxon>Hyphomicrobiales</taxon>
        <taxon>Aurantimonadaceae</taxon>
        <taxon>Aureimonas</taxon>
    </lineage>
</organism>
<dbReference type="EMBL" id="BMJJ01000005">
    <property type="protein sequence ID" value="GGD21532.1"/>
    <property type="molecule type" value="Genomic_DNA"/>
</dbReference>
<proteinExistence type="predicted"/>
<sequence>MVDRDAIPARVVTRSLLGFTLALALAASTEAEAAEAERIVSVGGAVTEVLYELGKSEEIAAVDSTSVYPAAATAHPNVGYIRALSAEGVLSLSPDLILLEEGAGPPEAVSLLDQAGVRVVHVPSGYDAAGLPAKIEAVARAVGEESEGTRLANTIGAELAALKAELAGVGRRQRVLFVLSLVDGRPMAAGTGTAADAMISLAGGDNVLSDMKGYKALSWEAVTDLQPDVVLSMVRAGSSHDVDAILSQPALAATPAGRNGALIKMDAQYLLGFGPRTPAAARDLAARLYPGLKLAAQ</sequence>
<reference evidence="3" key="2">
    <citation type="submission" date="2020-09" db="EMBL/GenBank/DDBJ databases">
        <authorList>
            <person name="Sun Q."/>
            <person name="Zhou Y."/>
        </authorList>
    </citation>
    <scope>NUCLEOTIDE SEQUENCE</scope>
    <source>
        <strain evidence="3">CGMCC 1.15493</strain>
    </source>
</reference>
<dbReference type="Pfam" id="PF01497">
    <property type="entry name" value="Peripla_BP_2"/>
    <property type="match status" value="1"/>
</dbReference>
<reference evidence="3" key="1">
    <citation type="journal article" date="2014" name="Int. J. Syst. Evol. Microbiol.">
        <title>Complete genome sequence of Corynebacterium casei LMG S-19264T (=DSM 44701T), isolated from a smear-ripened cheese.</title>
        <authorList>
            <consortium name="US DOE Joint Genome Institute (JGI-PGF)"/>
            <person name="Walter F."/>
            <person name="Albersmeier A."/>
            <person name="Kalinowski J."/>
            <person name="Ruckert C."/>
        </authorList>
    </citation>
    <scope>NUCLEOTIDE SEQUENCE</scope>
    <source>
        <strain evidence="3">CGMCC 1.15493</strain>
    </source>
</reference>
<protein>
    <submittedName>
        <fullName evidence="3">Hemin ABC transporter substrate-binding protein</fullName>
    </submittedName>
</protein>
<dbReference type="InterPro" id="IPR050902">
    <property type="entry name" value="ABC_Transporter_SBP"/>
</dbReference>
<feature type="signal peptide" evidence="1">
    <location>
        <begin position="1"/>
        <end position="33"/>
    </location>
</feature>
<dbReference type="PROSITE" id="PS50983">
    <property type="entry name" value="FE_B12_PBP"/>
    <property type="match status" value="1"/>
</dbReference>
<dbReference type="SUPFAM" id="SSF53807">
    <property type="entry name" value="Helical backbone' metal receptor"/>
    <property type="match status" value="1"/>
</dbReference>
<comment type="caution">
    <text evidence="3">The sequence shown here is derived from an EMBL/GenBank/DDBJ whole genome shotgun (WGS) entry which is preliminary data.</text>
</comment>
<dbReference type="AlphaFoldDB" id="A0A916XYS5"/>
<accession>A0A916XYS5</accession>
<dbReference type="Gene3D" id="3.40.50.1980">
    <property type="entry name" value="Nitrogenase molybdenum iron protein domain"/>
    <property type="match status" value="2"/>
</dbReference>